<dbReference type="SUPFAM" id="SSF48403">
    <property type="entry name" value="Ankyrin repeat"/>
    <property type="match status" value="1"/>
</dbReference>
<dbReference type="Pfam" id="PF12796">
    <property type="entry name" value="Ank_2"/>
    <property type="match status" value="2"/>
</dbReference>
<feature type="repeat" description="ANK" evidence="3">
    <location>
        <begin position="78"/>
        <end position="110"/>
    </location>
</feature>
<dbReference type="PROSITE" id="PS50088">
    <property type="entry name" value="ANK_REPEAT"/>
    <property type="match status" value="5"/>
</dbReference>
<evidence type="ECO:0000256" key="1">
    <source>
        <dbReference type="ARBA" id="ARBA00022737"/>
    </source>
</evidence>
<dbReference type="PROSITE" id="PS50297">
    <property type="entry name" value="ANK_REP_REGION"/>
    <property type="match status" value="5"/>
</dbReference>
<feature type="repeat" description="ANK" evidence="3">
    <location>
        <begin position="111"/>
        <end position="143"/>
    </location>
</feature>
<dbReference type="InterPro" id="IPR036770">
    <property type="entry name" value="Ankyrin_rpt-contain_sf"/>
</dbReference>
<feature type="repeat" description="ANK" evidence="3">
    <location>
        <begin position="178"/>
        <end position="210"/>
    </location>
</feature>
<sequence length="343" mass="37909">MDFSEAYTDRCSSVGHAARRGDIKSLRKLIKKGCSVDVPDNRGWMPIHEAAFSNAAQCLQLLISSAPSQSYIKSKTFEGESALHLAAKCGSVWCTELLLQAGADPNDLTNDETTPLFLAVESGCGDLVRLLLKFKANVNGPHSCSGWNPLHQASLMERTDLIQLLLESGVDKECEDDFGIRPLFIAAQYGKYESLNLLLSHGADVNCQAKDKATPLFIAAQEGHEKCTELLLSKGADPNLYCNDEAWQLPIHAAAQMGRSKHSNMAPLLLKYGLKLSSLYLQNCLEYNNFPLFRYFLSQHCPLPSGDELDAFKQQSSKSHHKEWLPYLLLAGLDAAYLLDATW</sequence>
<feature type="repeat" description="ANK" evidence="3">
    <location>
        <begin position="145"/>
        <end position="177"/>
    </location>
</feature>
<organism evidence="4 5">
    <name type="scientific">Pyxicephalus adspersus</name>
    <name type="common">African bullfrog</name>
    <dbReference type="NCBI Taxonomy" id="30357"/>
    <lineage>
        <taxon>Eukaryota</taxon>
        <taxon>Metazoa</taxon>
        <taxon>Chordata</taxon>
        <taxon>Craniata</taxon>
        <taxon>Vertebrata</taxon>
        <taxon>Euteleostomi</taxon>
        <taxon>Amphibia</taxon>
        <taxon>Batrachia</taxon>
        <taxon>Anura</taxon>
        <taxon>Neobatrachia</taxon>
        <taxon>Ranoidea</taxon>
        <taxon>Pyxicephalidae</taxon>
        <taxon>Pyxicephalinae</taxon>
        <taxon>Pyxicephalus</taxon>
    </lineage>
</organism>
<evidence type="ECO:0000256" key="3">
    <source>
        <dbReference type="PROSITE-ProRule" id="PRU00023"/>
    </source>
</evidence>
<evidence type="ECO:0000256" key="2">
    <source>
        <dbReference type="ARBA" id="ARBA00023043"/>
    </source>
</evidence>
<reference evidence="4" key="1">
    <citation type="thesis" date="2020" institute="ProQuest LLC" country="789 East Eisenhower Parkway, Ann Arbor, MI, USA">
        <title>Comparative Genomics and Chromosome Evolution.</title>
        <authorList>
            <person name="Mudd A.B."/>
        </authorList>
    </citation>
    <scope>NUCLEOTIDE SEQUENCE</scope>
    <source>
        <strain evidence="4">1538</strain>
        <tissue evidence="4">Blood</tissue>
    </source>
</reference>
<dbReference type="PANTHER" id="PTHR24173">
    <property type="entry name" value="ANKYRIN REPEAT CONTAINING"/>
    <property type="match status" value="1"/>
</dbReference>
<keyword evidence="1" id="KW-0677">Repeat</keyword>
<gene>
    <name evidence="4" type="ORF">GDO54_011325</name>
</gene>
<evidence type="ECO:0000313" key="5">
    <source>
        <dbReference type="Proteomes" id="UP001181693"/>
    </source>
</evidence>
<proteinExistence type="predicted"/>
<dbReference type="InterPro" id="IPR002110">
    <property type="entry name" value="Ankyrin_rpt"/>
</dbReference>
<dbReference type="Gene3D" id="1.25.40.20">
    <property type="entry name" value="Ankyrin repeat-containing domain"/>
    <property type="match status" value="2"/>
</dbReference>
<keyword evidence="5" id="KW-1185">Reference proteome</keyword>
<dbReference type="PANTHER" id="PTHR24173:SF86">
    <property type="entry name" value="ANKYRIN REPEAT AND SOCS BOX PROTEIN 3"/>
    <property type="match status" value="1"/>
</dbReference>
<dbReference type="Proteomes" id="UP001181693">
    <property type="component" value="Unassembled WGS sequence"/>
</dbReference>
<dbReference type="PRINTS" id="PR01415">
    <property type="entry name" value="ANKYRIN"/>
</dbReference>
<protein>
    <recommendedName>
        <fullName evidence="6">Ankyrin repeat and SOCS box protein 3</fullName>
    </recommendedName>
</protein>
<evidence type="ECO:0008006" key="6">
    <source>
        <dbReference type="Google" id="ProtNLM"/>
    </source>
</evidence>
<dbReference type="Pfam" id="PF00023">
    <property type="entry name" value="Ank"/>
    <property type="match status" value="1"/>
</dbReference>
<dbReference type="SMART" id="SM00248">
    <property type="entry name" value="ANK"/>
    <property type="match status" value="8"/>
</dbReference>
<feature type="repeat" description="ANK" evidence="3">
    <location>
        <begin position="211"/>
        <end position="243"/>
    </location>
</feature>
<comment type="caution">
    <text evidence="4">The sequence shown here is derived from an EMBL/GenBank/DDBJ whole genome shotgun (WGS) entry which is preliminary data.</text>
</comment>
<keyword evidence="2 3" id="KW-0040">ANK repeat</keyword>
<dbReference type="EMBL" id="DYDO01000004">
    <property type="protein sequence ID" value="DBA27151.1"/>
    <property type="molecule type" value="Genomic_DNA"/>
</dbReference>
<evidence type="ECO:0000313" key="4">
    <source>
        <dbReference type="EMBL" id="DBA27151.1"/>
    </source>
</evidence>
<accession>A0AAV3A7N2</accession>
<dbReference type="AlphaFoldDB" id="A0AAV3A7N2"/>
<name>A0AAV3A7N2_PYXAD</name>